<protein>
    <submittedName>
        <fullName evidence="9">ABC-type glucosylglycerol transport system permease protein</fullName>
    </submittedName>
</protein>
<dbReference type="InterPro" id="IPR035906">
    <property type="entry name" value="MetI-like_sf"/>
</dbReference>
<gene>
    <name evidence="9" type="ORF">BN10_990011</name>
</gene>
<keyword evidence="5 7" id="KW-1133">Transmembrane helix</keyword>
<keyword evidence="4 7" id="KW-0812">Transmembrane</keyword>
<evidence type="ECO:0000256" key="2">
    <source>
        <dbReference type="ARBA" id="ARBA00022448"/>
    </source>
</evidence>
<evidence type="ECO:0000256" key="1">
    <source>
        <dbReference type="ARBA" id="ARBA00004651"/>
    </source>
</evidence>
<dbReference type="GO" id="GO:0055085">
    <property type="term" value="P:transmembrane transport"/>
    <property type="evidence" value="ECO:0007669"/>
    <property type="project" value="InterPro"/>
</dbReference>
<feature type="transmembrane region" description="Helical" evidence="7">
    <location>
        <begin position="20"/>
        <end position="44"/>
    </location>
</feature>
<comment type="similarity">
    <text evidence="7">Belongs to the binding-protein-dependent transport system permease family.</text>
</comment>
<sequence length="343" mass="36755">MHAAHLASLAAQSGGNAGKIGQLFLGIAVFAAVFIGILLLASLFKGHLGEKIQAAAFVGPTVVLISVGLIYPAILTIRRAFYSGKFFDLNFGTPRTRGKFVGFDNFQALWTTPGLPAVFRNTLFWVILVPLFATGLGLLYAILIDRAKGEALAKALIFLPMAISMVGATLIWKFVYYFIGDPTADQVGLINSLLTKIGMDPIDFLGNAPGNTFAMIVIMIWIQAGFAMTVLSAAIKAIPDEIIEAANMDGVKGFQMFRFITLPSIRSSVIVVLTTIAIATLKAFDIVQASSGGKLGDSVLANEFYNRSFVTQQPGLGAAIAIVIFLLVMPIIVFNVIQMRKDA</sequence>
<keyword evidence="10" id="KW-1185">Reference proteome</keyword>
<evidence type="ECO:0000313" key="9">
    <source>
        <dbReference type="EMBL" id="CCH71536.1"/>
    </source>
</evidence>
<dbReference type="RefSeq" id="WP_010851362.1">
    <property type="nucleotide sequence ID" value="NZ_HF570956.1"/>
</dbReference>
<feature type="transmembrane region" description="Helical" evidence="7">
    <location>
        <begin position="56"/>
        <end position="77"/>
    </location>
</feature>
<dbReference type="CDD" id="cd06261">
    <property type="entry name" value="TM_PBP2"/>
    <property type="match status" value="1"/>
</dbReference>
<dbReference type="AlphaFoldDB" id="N0E5T3"/>
<organism evidence="9 10">
    <name type="scientific">Phycicoccus elongatus Lp2</name>
    <dbReference type="NCBI Taxonomy" id="1193181"/>
    <lineage>
        <taxon>Bacteria</taxon>
        <taxon>Bacillati</taxon>
        <taxon>Actinomycetota</taxon>
        <taxon>Actinomycetes</taxon>
        <taxon>Micrococcales</taxon>
        <taxon>Intrasporangiaceae</taxon>
        <taxon>Phycicoccus</taxon>
    </lineage>
</organism>
<evidence type="ECO:0000259" key="8">
    <source>
        <dbReference type="PROSITE" id="PS50928"/>
    </source>
</evidence>
<feature type="domain" description="ABC transmembrane type-1" evidence="8">
    <location>
        <begin position="119"/>
        <end position="337"/>
    </location>
</feature>
<dbReference type="InterPro" id="IPR050809">
    <property type="entry name" value="UgpAE/MalFG_permease"/>
</dbReference>
<feature type="transmembrane region" description="Helical" evidence="7">
    <location>
        <begin position="123"/>
        <end position="143"/>
    </location>
</feature>
<dbReference type="Proteomes" id="UP000013167">
    <property type="component" value="Unassembled WGS sequence"/>
</dbReference>
<dbReference type="GO" id="GO:0005886">
    <property type="term" value="C:plasma membrane"/>
    <property type="evidence" value="ECO:0007669"/>
    <property type="project" value="UniProtKB-SubCell"/>
</dbReference>
<feature type="transmembrane region" description="Helical" evidence="7">
    <location>
        <begin position="155"/>
        <end position="179"/>
    </location>
</feature>
<keyword evidence="2 7" id="KW-0813">Transport</keyword>
<dbReference type="PROSITE" id="PS50928">
    <property type="entry name" value="ABC_TM1"/>
    <property type="match status" value="1"/>
</dbReference>
<evidence type="ECO:0000256" key="4">
    <source>
        <dbReference type="ARBA" id="ARBA00022692"/>
    </source>
</evidence>
<dbReference type="eggNOG" id="COG1175">
    <property type="taxonomic scope" value="Bacteria"/>
</dbReference>
<evidence type="ECO:0000256" key="6">
    <source>
        <dbReference type="ARBA" id="ARBA00023136"/>
    </source>
</evidence>
<dbReference type="EMBL" id="CAIZ01000173">
    <property type="protein sequence ID" value="CCH71536.1"/>
    <property type="molecule type" value="Genomic_DNA"/>
</dbReference>
<dbReference type="InterPro" id="IPR000515">
    <property type="entry name" value="MetI-like"/>
</dbReference>
<feature type="transmembrane region" description="Helical" evidence="7">
    <location>
        <begin position="316"/>
        <end position="337"/>
    </location>
</feature>
<evidence type="ECO:0000313" key="10">
    <source>
        <dbReference type="Proteomes" id="UP000013167"/>
    </source>
</evidence>
<dbReference type="HOGENOM" id="CLU_016047_0_0_11"/>
<dbReference type="Pfam" id="PF00528">
    <property type="entry name" value="BPD_transp_1"/>
    <property type="match status" value="1"/>
</dbReference>
<dbReference type="PANTHER" id="PTHR43227:SF8">
    <property type="entry name" value="DIACETYLCHITOBIOSE UPTAKE SYSTEM PERMEASE PROTEIN DASB"/>
    <property type="match status" value="1"/>
</dbReference>
<feature type="transmembrane region" description="Helical" evidence="7">
    <location>
        <begin position="256"/>
        <end position="281"/>
    </location>
</feature>
<comment type="subcellular location">
    <subcellularLocation>
        <location evidence="1 7">Cell membrane</location>
        <topology evidence="1 7">Multi-pass membrane protein</topology>
    </subcellularLocation>
</comment>
<evidence type="ECO:0000256" key="7">
    <source>
        <dbReference type="RuleBase" id="RU363032"/>
    </source>
</evidence>
<dbReference type="SUPFAM" id="SSF161098">
    <property type="entry name" value="MetI-like"/>
    <property type="match status" value="1"/>
</dbReference>
<evidence type="ECO:0000256" key="3">
    <source>
        <dbReference type="ARBA" id="ARBA00022475"/>
    </source>
</evidence>
<dbReference type="OrthoDB" id="9805974at2"/>
<dbReference type="Gene3D" id="1.10.3720.10">
    <property type="entry name" value="MetI-like"/>
    <property type="match status" value="1"/>
</dbReference>
<comment type="caution">
    <text evidence="9">The sequence shown here is derived from an EMBL/GenBank/DDBJ whole genome shotgun (WGS) entry which is preliminary data.</text>
</comment>
<evidence type="ECO:0000256" key="5">
    <source>
        <dbReference type="ARBA" id="ARBA00022989"/>
    </source>
</evidence>
<accession>N0E5T3</accession>
<dbReference type="STRING" id="1193181.BN10_990011"/>
<keyword evidence="6 7" id="KW-0472">Membrane</keyword>
<reference evidence="9 10" key="1">
    <citation type="journal article" date="2013" name="ISME J.">
        <title>A metabolic model for members of the genus Tetrasphaera involved in enhanced biological phosphorus removal.</title>
        <authorList>
            <person name="Kristiansen R."/>
            <person name="Nguyen H.T.T."/>
            <person name="Saunders A.M."/>
            <person name="Nielsen J.L."/>
            <person name="Wimmer R."/>
            <person name="Le V.Q."/>
            <person name="McIlroy S.J."/>
            <person name="Petrovski S."/>
            <person name="Seviour R.J."/>
            <person name="Calteau A."/>
            <person name="Nielsen K.L."/>
            <person name="Nielsen P.H."/>
        </authorList>
    </citation>
    <scope>NUCLEOTIDE SEQUENCE [LARGE SCALE GENOMIC DNA]</scope>
    <source>
        <strain evidence="9 10">Lp2</strain>
    </source>
</reference>
<dbReference type="PANTHER" id="PTHR43227">
    <property type="entry name" value="BLL4140 PROTEIN"/>
    <property type="match status" value="1"/>
</dbReference>
<feature type="transmembrane region" description="Helical" evidence="7">
    <location>
        <begin position="213"/>
        <end position="235"/>
    </location>
</feature>
<proteinExistence type="inferred from homology"/>
<name>N0E5T3_9MICO</name>
<keyword evidence="3" id="KW-1003">Cell membrane</keyword>